<comment type="caution">
    <text evidence="3">The sequence shown here is derived from an EMBL/GenBank/DDBJ whole genome shotgun (WGS) entry which is preliminary data.</text>
</comment>
<dbReference type="PRINTS" id="PR00081">
    <property type="entry name" value="GDHRDH"/>
</dbReference>
<dbReference type="PANTHER" id="PTHR48107:SF7">
    <property type="entry name" value="RE15974P"/>
    <property type="match status" value="1"/>
</dbReference>
<keyword evidence="4" id="KW-1185">Reference proteome</keyword>
<organism evidence="3 4">
    <name type="scientific">Exophiala sideris</name>
    <dbReference type="NCBI Taxonomy" id="1016849"/>
    <lineage>
        <taxon>Eukaryota</taxon>
        <taxon>Fungi</taxon>
        <taxon>Dikarya</taxon>
        <taxon>Ascomycota</taxon>
        <taxon>Pezizomycotina</taxon>
        <taxon>Eurotiomycetes</taxon>
        <taxon>Chaetothyriomycetidae</taxon>
        <taxon>Chaetothyriales</taxon>
        <taxon>Herpotrichiellaceae</taxon>
        <taxon>Exophiala</taxon>
    </lineage>
</organism>
<sequence length="268" mass="28188">MSHFQVDRHAIAIQDAKQQSKSPRSLAGKVAVISGSSSGIGKAIAIELASRGASVVLNYPTISLKTEAEEGTSIAVCADMGSTGGPGELVRSAVEAFGKVDIVVNNAALAVNKPFEEQTLEDWDTLVSINGRGTFLLTQEALPFLPKPGGRIINICSASSRAAPPLQTIYAGTKGMVDSFTRCWAKELPPKYGCTVNAVSPGPTMTEGFLAAGRDAMKVLQPTIDSTPVAARMAEPSEIAYAVAFLCEDRSRWINGVHLHANGGLFVD</sequence>
<accession>A0ABR0J180</accession>
<dbReference type="PANTHER" id="PTHR48107">
    <property type="entry name" value="NADPH-DEPENDENT ALDEHYDE REDUCTASE-LIKE PROTEIN, CHLOROPLASTIC-RELATED"/>
    <property type="match status" value="1"/>
</dbReference>
<reference evidence="3 4" key="1">
    <citation type="submission" date="2023-08" db="EMBL/GenBank/DDBJ databases">
        <title>Black Yeasts Isolated from many extreme environments.</title>
        <authorList>
            <person name="Coleine C."/>
            <person name="Stajich J.E."/>
            <person name="Selbmann L."/>
        </authorList>
    </citation>
    <scope>NUCLEOTIDE SEQUENCE [LARGE SCALE GENOMIC DNA]</scope>
    <source>
        <strain evidence="3 4">CCFEE 6328</strain>
    </source>
</reference>
<evidence type="ECO:0000313" key="4">
    <source>
        <dbReference type="Proteomes" id="UP001345691"/>
    </source>
</evidence>
<evidence type="ECO:0000256" key="1">
    <source>
        <dbReference type="ARBA" id="ARBA00006484"/>
    </source>
</evidence>
<gene>
    <name evidence="3" type="ORF">LTR69_009252</name>
</gene>
<dbReference type="PRINTS" id="PR00080">
    <property type="entry name" value="SDRFAMILY"/>
</dbReference>
<protein>
    <recommendedName>
        <fullName evidence="5">3-oxoacyl-[acyl-carrier protein] reductase</fullName>
    </recommendedName>
</protein>
<keyword evidence="2" id="KW-0560">Oxidoreductase</keyword>
<evidence type="ECO:0008006" key="5">
    <source>
        <dbReference type="Google" id="ProtNLM"/>
    </source>
</evidence>
<evidence type="ECO:0000256" key="2">
    <source>
        <dbReference type="ARBA" id="ARBA00023002"/>
    </source>
</evidence>
<dbReference type="Gene3D" id="3.40.50.720">
    <property type="entry name" value="NAD(P)-binding Rossmann-like Domain"/>
    <property type="match status" value="1"/>
</dbReference>
<dbReference type="CDD" id="cd05233">
    <property type="entry name" value="SDR_c"/>
    <property type="match status" value="1"/>
</dbReference>
<evidence type="ECO:0000313" key="3">
    <source>
        <dbReference type="EMBL" id="KAK5053607.1"/>
    </source>
</evidence>
<dbReference type="Pfam" id="PF13561">
    <property type="entry name" value="adh_short_C2"/>
    <property type="match status" value="1"/>
</dbReference>
<name>A0ABR0J180_9EURO</name>
<dbReference type="SUPFAM" id="SSF51735">
    <property type="entry name" value="NAD(P)-binding Rossmann-fold domains"/>
    <property type="match status" value="1"/>
</dbReference>
<proteinExistence type="inferred from homology"/>
<dbReference type="InterPro" id="IPR036291">
    <property type="entry name" value="NAD(P)-bd_dom_sf"/>
</dbReference>
<comment type="similarity">
    <text evidence="1">Belongs to the short-chain dehydrogenases/reductases (SDR) family.</text>
</comment>
<dbReference type="EMBL" id="JAVRRF010000025">
    <property type="protein sequence ID" value="KAK5053607.1"/>
    <property type="molecule type" value="Genomic_DNA"/>
</dbReference>
<dbReference type="InterPro" id="IPR002347">
    <property type="entry name" value="SDR_fam"/>
</dbReference>
<dbReference type="Proteomes" id="UP001345691">
    <property type="component" value="Unassembled WGS sequence"/>
</dbReference>